<proteinExistence type="predicted"/>
<dbReference type="InterPro" id="IPR000182">
    <property type="entry name" value="GNAT_dom"/>
</dbReference>
<dbReference type="RefSeq" id="WP_345737888.1">
    <property type="nucleotide sequence ID" value="NZ_BAABIA010000008.1"/>
</dbReference>
<comment type="caution">
    <text evidence="2">The sequence shown here is derived from an EMBL/GenBank/DDBJ whole genome shotgun (WGS) entry which is preliminary data.</text>
</comment>
<dbReference type="PROSITE" id="PS51186">
    <property type="entry name" value="GNAT"/>
    <property type="match status" value="1"/>
</dbReference>
<dbReference type="EMBL" id="BAABIA010000008">
    <property type="protein sequence ID" value="GAA5145467.1"/>
    <property type="molecule type" value="Genomic_DNA"/>
</dbReference>
<name>A0ABP9PER2_9BACT</name>
<dbReference type="Pfam" id="PF13673">
    <property type="entry name" value="Acetyltransf_10"/>
    <property type="match status" value="1"/>
</dbReference>
<feature type="domain" description="N-acetyltransferase" evidence="1">
    <location>
        <begin position="1"/>
        <end position="153"/>
    </location>
</feature>
<dbReference type="CDD" id="cd04301">
    <property type="entry name" value="NAT_SF"/>
    <property type="match status" value="1"/>
</dbReference>
<dbReference type="InterPro" id="IPR052564">
    <property type="entry name" value="N-acetyltrans/Recomb-assoc"/>
</dbReference>
<reference evidence="3" key="1">
    <citation type="journal article" date="2019" name="Int. J. Syst. Evol. Microbiol.">
        <title>The Global Catalogue of Microorganisms (GCM) 10K type strain sequencing project: providing services to taxonomists for standard genome sequencing and annotation.</title>
        <authorList>
            <consortium name="The Broad Institute Genomics Platform"/>
            <consortium name="The Broad Institute Genome Sequencing Center for Infectious Disease"/>
            <person name="Wu L."/>
            <person name="Ma J."/>
        </authorList>
    </citation>
    <scope>NUCLEOTIDE SEQUENCE [LARGE SCALE GENOMIC DNA]</scope>
    <source>
        <strain evidence="3">JCM 18053</strain>
    </source>
</reference>
<sequence>MMIRRYQPGDESAIWDVYFRATHESNSRDYHADLLNRWAPAHQDMREWRQRCIQKNPFVAIIEDRIVGMAELEEDGFVDCFYVSPDFQGQGVGSKMLARIESEAVEMNLSELTADVSLTAKEFFESRGFIVTEARSNVIIGHLAPNFAMSKRL</sequence>
<dbReference type="PANTHER" id="PTHR43451:SF1">
    <property type="entry name" value="ACETYLTRANSFERASE"/>
    <property type="match status" value="1"/>
</dbReference>
<dbReference type="InterPro" id="IPR016181">
    <property type="entry name" value="Acyl_CoA_acyltransferase"/>
</dbReference>
<evidence type="ECO:0000313" key="3">
    <source>
        <dbReference type="Proteomes" id="UP001499852"/>
    </source>
</evidence>
<gene>
    <name evidence="2" type="ORF">GCM10023213_37100</name>
</gene>
<evidence type="ECO:0000313" key="2">
    <source>
        <dbReference type="EMBL" id="GAA5145467.1"/>
    </source>
</evidence>
<organism evidence="2 3">
    <name type="scientific">Prosthecobacter algae</name>
    <dbReference type="NCBI Taxonomy" id="1144682"/>
    <lineage>
        <taxon>Bacteria</taxon>
        <taxon>Pseudomonadati</taxon>
        <taxon>Verrucomicrobiota</taxon>
        <taxon>Verrucomicrobiia</taxon>
        <taxon>Verrucomicrobiales</taxon>
        <taxon>Verrucomicrobiaceae</taxon>
        <taxon>Prosthecobacter</taxon>
    </lineage>
</organism>
<dbReference type="PANTHER" id="PTHR43451">
    <property type="entry name" value="ACETYLTRANSFERASE (GNAT) FAMILY PROTEIN"/>
    <property type="match status" value="1"/>
</dbReference>
<dbReference type="SUPFAM" id="SSF55729">
    <property type="entry name" value="Acyl-CoA N-acyltransferases (Nat)"/>
    <property type="match status" value="1"/>
</dbReference>
<protein>
    <submittedName>
        <fullName evidence="2">GNAT family N-acetyltransferase</fullName>
    </submittedName>
</protein>
<keyword evidence="3" id="KW-1185">Reference proteome</keyword>
<dbReference type="Proteomes" id="UP001499852">
    <property type="component" value="Unassembled WGS sequence"/>
</dbReference>
<accession>A0ABP9PER2</accession>
<dbReference type="Gene3D" id="3.40.630.30">
    <property type="match status" value="1"/>
</dbReference>
<evidence type="ECO:0000259" key="1">
    <source>
        <dbReference type="PROSITE" id="PS51186"/>
    </source>
</evidence>